<comment type="subcellular location">
    <subcellularLocation>
        <location evidence="6">Cell membrane</location>
        <topology evidence="6">Multi-pass membrane protein</topology>
    </subcellularLocation>
    <subcellularLocation>
        <location evidence="1">Membrane</location>
        <topology evidence="1">Multi-pass membrane protein</topology>
    </subcellularLocation>
</comment>
<organism evidence="8 9">
    <name type="scientific">Candidatus Berkelbacteria bacterium RIFCSPLOWO2_01_FULL_50_28</name>
    <dbReference type="NCBI Taxonomy" id="1797471"/>
    <lineage>
        <taxon>Bacteria</taxon>
        <taxon>Candidatus Berkelbacteria</taxon>
    </lineage>
</organism>
<evidence type="ECO:0000256" key="3">
    <source>
        <dbReference type="ARBA" id="ARBA00022970"/>
    </source>
</evidence>
<feature type="domain" description="ABC transmembrane type-1" evidence="7">
    <location>
        <begin position="16"/>
        <end position="205"/>
    </location>
</feature>
<comment type="similarity">
    <text evidence="6">Belongs to the binding-protein-dependent transport system permease family.</text>
</comment>
<gene>
    <name evidence="8" type="ORF">A3A71_03310</name>
</gene>
<dbReference type="CDD" id="cd06261">
    <property type="entry name" value="TM_PBP2"/>
    <property type="match status" value="1"/>
</dbReference>
<dbReference type="InterPro" id="IPR043429">
    <property type="entry name" value="ArtM/GltK/GlnP/TcyL/YhdX-like"/>
</dbReference>
<dbReference type="GO" id="GO:0005886">
    <property type="term" value="C:plasma membrane"/>
    <property type="evidence" value="ECO:0007669"/>
    <property type="project" value="UniProtKB-SubCell"/>
</dbReference>
<dbReference type="PANTHER" id="PTHR30614:SF0">
    <property type="entry name" value="L-CYSTINE TRANSPORT SYSTEM PERMEASE PROTEIN TCYL"/>
    <property type="match status" value="1"/>
</dbReference>
<dbReference type="STRING" id="1797471.A3A71_03310"/>
<comment type="caution">
    <text evidence="8">The sequence shown here is derived from an EMBL/GenBank/DDBJ whole genome shotgun (WGS) entry which is preliminary data.</text>
</comment>
<evidence type="ECO:0000256" key="2">
    <source>
        <dbReference type="ARBA" id="ARBA00022692"/>
    </source>
</evidence>
<dbReference type="PANTHER" id="PTHR30614">
    <property type="entry name" value="MEMBRANE COMPONENT OF AMINO ACID ABC TRANSPORTER"/>
    <property type="match status" value="1"/>
</dbReference>
<dbReference type="InterPro" id="IPR035906">
    <property type="entry name" value="MetI-like_sf"/>
</dbReference>
<evidence type="ECO:0000313" key="8">
    <source>
        <dbReference type="EMBL" id="OGD65089.1"/>
    </source>
</evidence>
<evidence type="ECO:0000256" key="1">
    <source>
        <dbReference type="ARBA" id="ARBA00004141"/>
    </source>
</evidence>
<evidence type="ECO:0000256" key="6">
    <source>
        <dbReference type="RuleBase" id="RU363032"/>
    </source>
</evidence>
<protein>
    <recommendedName>
        <fullName evidence="7">ABC transmembrane type-1 domain-containing protein</fullName>
    </recommendedName>
</protein>
<proteinExistence type="inferred from homology"/>
<dbReference type="InterPro" id="IPR000515">
    <property type="entry name" value="MetI-like"/>
</dbReference>
<evidence type="ECO:0000259" key="7">
    <source>
        <dbReference type="PROSITE" id="PS50928"/>
    </source>
</evidence>
<feature type="transmembrane region" description="Helical" evidence="6">
    <location>
        <begin position="143"/>
        <end position="166"/>
    </location>
</feature>
<keyword evidence="2 6" id="KW-0812">Transmembrane</keyword>
<dbReference type="SUPFAM" id="SSF161098">
    <property type="entry name" value="MetI-like"/>
    <property type="match status" value="1"/>
</dbReference>
<evidence type="ECO:0000256" key="4">
    <source>
        <dbReference type="ARBA" id="ARBA00022989"/>
    </source>
</evidence>
<feature type="transmembrane region" description="Helical" evidence="6">
    <location>
        <begin position="21"/>
        <end position="44"/>
    </location>
</feature>
<dbReference type="Gene3D" id="1.10.3720.10">
    <property type="entry name" value="MetI-like"/>
    <property type="match status" value="1"/>
</dbReference>
<accession>A0A1F5ECE5</accession>
<evidence type="ECO:0000313" key="9">
    <source>
        <dbReference type="Proteomes" id="UP000177481"/>
    </source>
</evidence>
<keyword evidence="5 6" id="KW-0472">Membrane</keyword>
<sequence length="219" mass="24398">MLKILTEHSSEFLGGLRTTMLLCTCIWGIGLLLGTPLGVAAGRFRLSVGVPVRCLAIGLAGIPIVVWLFWLHYPAQYMLGIVVDPRVTSIVALATLNVFWVADIWRQCYVECPNQYRLAALVCGLPRSTISWRITLPLIARHALPGILIVQMNMLHASLFTSFISVDEVFRAAQRINAQIYKPVEIYTALALFFLLATVPVYIVANVLQKHVSRDYSET</sequence>
<dbReference type="EMBL" id="MEZX01000001">
    <property type="protein sequence ID" value="OGD65089.1"/>
    <property type="molecule type" value="Genomic_DNA"/>
</dbReference>
<dbReference type="Pfam" id="PF00528">
    <property type="entry name" value="BPD_transp_1"/>
    <property type="match status" value="1"/>
</dbReference>
<dbReference type="GO" id="GO:0006865">
    <property type="term" value="P:amino acid transport"/>
    <property type="evidence" value="ECO:0007669"/>
    <property type="project" value="UniProtKB-KW"/>
</dbReference>
<dbReference type="AlphaFoldDB" id="A0A1F5ECE5"/>
<dbReference type="Proteomes" id="UP000177481">
    <property type="component" value="Unassembled WGS sequence"/>
</dbReference>
<reference evidence="8 9" key="1">
    <citation type="journal article" date="2016" name="Nat. Commun.">
        <title>Thousands of microbial genomes shed light on interconnected biogeochemical processes in an aquifer system.</title>
        <authorList>
            <person name="Anantharaman K."/>
            <person name="Brown C.T."/>
            <person name="Hug L.A."/>
            <person name="Sharon I."/>
            <person name="Castelle C.J."/>
            <person name="Probst A.J."/>
            <person name="Thomas B.C."/>
            <person name="Singh A."/>
            <person name="Wilkins M.J."/>
            <person name="Karaoz U."/>
            <person name="Brodie E.L."/>
            <person name="Williams K.H."/>
            <person name="Hubbard S.S."/>
            <person name="Banfield J.F."/>
        </authorList>
    </citation>
    <scope>NUCLEOTIDE SEQUENCE [LARGE SCALE GENOMIC DNA]</scope>
</reference>
<dbReference type="GO" id="GO:0055085">
    <property type="term" value="P:transmembrane transport"/>
    <property type="evidence" value="ECO:0007669"/>
    <property type="project" value="InterPro"/>
</dbReference>
<dbReference type="PROSITE" id="PS50928">
    <property type="entry name" value="ABC_TM1"/>
    <property type="match status" value="1"/>
</dbReference>
<feature type="transmembrane region" description="Helical" evidence="6">
    <location>
        <begin position="50"/>
        <end position="71"/>
    </location>
</feature>
<keyword evidence="6" id="KW-0813">Transport</keyword>
<keyword evidence="3" id="KW-0029">Amino-acid transport</keyword>
<feature type="transmembrane region" description="Helical" evidence="6">
    <location>
        <begin position="186"/>
        <end position="208"/>
    </location>
</feature>
<keyword evidence="4 6" id="KW-1133">Transmembrane helix</keyword>
<evidence type="ECO:0000256" key="5">
    <source>
        <dbReference type="ARBA" id="ARBA00023136"/>
    </source>
</evidence>
<name>A0A1F5ECE5_9BACT</name>